<sequence>MLEGKTYGEIYFETSVRPHDWLALGGARNGSRRSSTISHAITWRDPKGLVVTIEVNSRYLTSDLTIRSDRDDSVSDGDVPFDTSTINQAFLRVSSQASSFAALFELD</sequence>
<gene>
    <name evidence="1" type="ORF">CU100_26185</name>
</gene>
<evidence type="ECO:0000313" key="1">
    <source>
        <dbReference type="EMBL" id="PSH54666.1"/>
    </source>
</evidence>
<proteinExistence type="predicted"/>
<evidence type="ECO:0000313" key="2">
    <source>
        <dbReference type="Proteomes" id="UP000241158"/>
    </source>
</evidence>
<organism evidence="1 2">
    <name type="scientific">Phyllobacterium endophyticum</name>
    <dbReference type="NCBI Taxonomy" id="1149773"/>
    <lineage>
        <taxon>Bacteria</taxon>
        <taxon>Pseudomonadati</taxon>
        <taxon>Pseudomonadota</taxon>
        <taxon>Alphaproteobacteria</taxon>
        <taxon>Hyphomicrobiales</taxon>
        <taxon>Phyllobacteriaceae</taxon>
        <taxon>Phyllobacterium</taxon>
    </lineage>
</organism>
<name>A0A2P7AKC9_9HYPH</name>
<dbReference type="Proteomes" id="UP000241158">
    <property type="component" value="Unassembled WGS sequence"/>
</dbReference>
<keyword evidence="2" id="KW-1185">Reference proteome</keyword>
<protein>
    <submittedName>
        <fullName evidence="1">Uncharacterized protein</fullName>
    </submittedName>
</protein>
<accession>A0A2P7AKC9</accession>
<comment type="caution">
    <text evidence="1">The sequence shown here is derived from an EMBL/GenBank/DDBJ whole genome shotgun (WGS) entry which is preliminary data.</text>
</comment>
<dbReference type="EMBL" id="PGGN01000008">
    <property type="protein sequence ID" value="PSH54666.1"/>
    <property type="molecule type" value="Genomic_DNA"/>
</dbReference>
<reference evidence="2" key="1">
    <citation type="submission" date="2017-11" db="EMBL/GenBank/DDBJ databases">
        <authorList>
            <person name="Kuznetsova I."/>
            <person name="Sazanova A."/>
            <person name="Chirak E."/>
            <person name="Safronova V."/>
            <person name="Willems A."/>
        </authorList>
    </citation>
    <scope>NUCLEOTIDE SEQUENCE [LARGE SCALE GENOMIC DNA]</scope>
    <source>
        <strain evidence="2">PEPV15</strain>
    </source>
</reference>
<dbReference type="AlphaFoldDB" id="A0A2P7AKC9"/>